<feature type="non-terminal residue" evidence="7">
    <location>
        <position position="1"/>
    </location>
</feature>
<keyword evidence="4" id="KW-0853">WD repeat</keyword>
<evidence type="ECO:0000256" key="6">
    <source>
        <dbReference type="SAM" id="MobiDB-lite"/>
    </source>
</evidence>
<sequence length="508" mass="57563">IVIFNKRPRMMDFDDDVEQNEFSEYELLQKKNIEERNQFLQSLGIKNAYKDLVSSVSSKNNKVKSKAKITPQRRTPSTYDLPKREPSRRIQALAAAKNSTNDKLGLEKYKYETENELPKKEKYKETVDERLTGTVSLELEEESDILQCFQFLDENCKYDPNVDLSSCDIDSFRRTLACLQMIGPHKVTAKRIQSLCIHPAISKQIALAGSADGSLGFWDINSDIENDVVEFSYHRAPLNCISVSDFNHCKIYTTSHDGTVCCVDLEHKQSSNIFSTDFNSRIKHLTWHEQINANTLLISHGDGSVGVLDIRENSKVSWINCFDRSCRTVQLNPVNSDYFLAASGIGGCKIFDLRYCTKSTCIVDMTHPKGLTSAFYSPNGNQILTTCNDNHLRIFDSSTFIKDVPKRKALIVHNNHTGRWLSVFKANWFPNRNDVLHIGSLLSPRRIQFFENTGSRIYDLSHDEMLTVSSVIAIHPKLPIIAGGTSSGKIHAFLPPKNEVATLTEHEL</sequence>
<evidence type="ECO:0000256" key="5">
    <source>
        <dbReference type="ARBA" id="ARBA00022737"/>
    </source>
</evidence>
<protein>
    <recommendedName>
        <fullName evidence="3">WD repeat-containing protein 76</fullName>
    </recommendedName>
</protein>
<dbReference type="InterPro" id="IPR015943">
    <property type="entry name" value="WD40/YVTN_repeat-like_dom_sf"/>
</dbReference>
<evidence type="ECO:0000256" key="4">
    <source>
        <dbReference type="ARBA" id="ARBA00022574"/>
    </source>
</evidence>
<dbReference type="GO" id="GO:0005634">
    <property type="term" value="C:nucleus"/>
    <property type="evidence" value="ECO:0007669"/>
    <property type="project" value="TreeGrafter"/>
</dbReference>
<comment type="function">
    <text evidence="1">Specifically binds 5-hydroxymethylcytosine (5hmC), suggesting that it acts as a specific reader of 5hmC.</text>
</comment>
<dbReference type="AlphaFoldDB" id="A0A023EYH2"/>
<dbReference type="InterPro" id="IPR050853">
    <property type="entry name" value="WD_repeat_DNA-damage-binding"/>
</dbReference>
<accession>A0A023EYH2</accession>
<comment type="similarity">
    <text evidence="2">Belongs to the WD repeat DDB2/WDR76 family.</text>
</comment>
<name>A0A023EYH2_TRIIF</name>
<dbReference type="EMBL" id="GBBI01004337">
    <property type="protein sequence ID" value="JAC14375.1"/>
    <property type="molecule type" value="mRNA"/>
</dbReference>
<dbReference type="Pfam" id="PF00400">
    <property type="entry name" value="WD40"/>
    <property type="match status" value="1"/>
</dbReference>
<feature type="region of interest" description="Disordered" evidence="6">
    <location>
        <begin position="61"/>
        <end position="85"/>
    </location>
</feature>
<organism evidence="7">
    <name type="scientific">Triatoma infestans</name>
    <name type="common">Assassin bug</name>
    <dbReference type="NCBI Taxonomy" id="30076"/>
    <lineage>
        <taxon>Eukaryota</taxon>
        <taxon>Metazoa</taxon>
        <taxon>Ecdysozoa</taxon>
        <taxon>Arthropoda</taxon>
        <taxon>Hexapoda</taxon>
        <taxon>Insecta</taxon>
        <taxon>Pterygota</taxon>
        <taxon>Neoptera</taxon>
        <taxon>Paraneoptera</taxon>
        <taxon>Hemiptera</taxon>
        <taxon>Heteroptera</taxon>
        <taxon>Panheteroptera</taxon>
        <taxon>Cimicomorpha</taxon>
        <taxon>Reduviidae</taxon>
        <taxon>Triatominae</taxon>
        <taxon>Triatoma</taxon>
    </lineage>
</organism>
<dbReference type="Gene3D" id="2.130.10.10">
    <property type="entry name" value="YVTN repeat-like/Quinoprotein amine dehydrogenase"/>
    <property type="match status" value="1"/>
</dbReference>
<evidence type="ECO:0000256" key="1">
    <source>
        <dbReference type="ARBA" id="ARBA00002530"/>
    </source>
</evidence>
<evidence type="ECO:0000313" key="7">
    <source>
        <dbReference type="EMBL" id="JAC14375.1"/>
    </source>
</evidence>
<dbReference type="GO" id="GO:2000001">
    <property type="term" value="P:regulation of DNA damage checkpoint"/>
    <property type="evidence" value="ECO:0007669"/>
    <property type="project" value="TreeGrafter"/>
</dbReference>
<dbReference type="GO" id="GO:0003677">
    <property type="term" value="F:DNA binding"/>
    <property type="evidence" value="ECO:0007669"/>
    <property type="project" value="TreeGrafter"/>
</dbReference>
<dbReference type="PANTHER" id="PTHR14773">
    <property type="entry name" value="WD REPEAT-CONTAINING PROTEIN 76"/>
    <property type="match status" value="1"/>
</dbReference>
<keyword evidence="5" id="KW-0677">Repeat</keyword>
<dbReference type="SMART" id="SM00320">
    <property type="entry name" value="WD40"/>
    <property type="match status" value="5"/>
</dbReference>
<dbReference type="SUPFAM" id="SSF50978">
    <property type="entry name" value="WD40 repeat-like"/>
    <property type="match status" value="1"/>
</dbReference>
<dbReference type="PANTHER" id="PTHR14773:SF0">
    <property type="entry name" value="WD REPEAT-CONTAINING PROTEIN 76"/>
    <property type="match status" value="1"/>
</dbReference>
<evidence type="ECO:0000256" key="2">
    <source>
        <dbReference type="ARBA" id="ARBA00005434"/>
    </source>
</evidence>
<dbReference type="InterPro" id="IPR001680">
    <property type="entry name" value="WD40_rpt"/>
</dbReference>
<evidence type="ECO:0000256" key="3">
    <source>
        <dbReference type="ARBA" id="ARBA00021234"/>
    </source>
</evidence>
<proteinExistence type="evidence at transcript level"/>
<reference evidence="7" key="1">
    <citation type="journal article" date="2014" name="PLoS Negl. Trop. Dis.">
        <title>An updated insight into the Sialotranscriptome of Triatoma infestans: developmental stage and geographic variations.</title>
        <authorList>
            <person name="Schwarz A."/>
            <person name="Medrano-Mercado N."/>
            <person name="Schaub G.A."/>
            <person name="Struchiner C.J."/>
            <person name="Bargues M.D."/>
            <person name="Levy M.Z."/>
            <person name="Ribeiro J.M."/>
        </authorList>
    </citation>
    <scope>NUCLEOTIDE SEQUENCE</scope>
    <source>
        <strain evidence="7">Chile</strain>
        <tissue evidence="7">Salivary glands</tissue>
    </source>
</reference>
<dbReference type="InterPro" id="IPR036322">
    <property type="entry name" value="WD40_repeat_dom_sf"/>
</dbReference>